<evidence type="ECO:0000313" key="6">
    <source>
        <dbReference type="EMBL" id="MFC4720507.1"/>
    </source>
</evidence>
<evidence type="ECO:0000313" key="7">
    <source>
        <dbReference type="Proteomes" id="UP001595969"/>
    </source>
</evidence>
<sequence>MKVTMKDVAKYAGVSLGSVSKVINKIHVKEATREKVLKAIEELNYEIDENARALKTNRSHTVALILPSIWHPFFSEFAYHIEEYLSKNKYKLFLCNSDGDAEKENEYIQMVRQSKVDGIIGITYSDIDRYVSSQLPFVTIDRHFSEEVTYVTSDNFHGGEIAAEELVKRQCKKLAFVGAISVYPTETQNRKHGFIHYCETNQIDFVKFTPLEPIDYLSGELEDFLRENTEVDGIFAINDLVALQTIQIMTKLNKKVVEDYQIIGFDGIRKNNEFPYELSTIAQPIEKMAEAAVQTLLALITGNSFEQRTILPVTFKPGKTTINNE</sequence>
<name>A0ABV9MX24_9ENTE</name>
<dbReference type="Gene3D" id="1.10.260.40">
    <property type="entry name" value="lambda repressor-like DNA-binding domains"/>
    <property type="match status" value="1"/>
</dbReference>
<protein>
    <submittedName>
        <fullName evidence="6">LacI family DNA-binding transcriptional regulator</fullName>
    </submittedName>
</protein>
<dbReference type="PROSITE" id="PS50932">
    <property type="entry name" value="HTH_LACI_2"/>
    <property type="match status" value="1"/>
</dbReference>
<dbReference type="Gene3D" id="3.40.50.2300">
    <property type="match status" value="2"/>
</dbReference>
<dbReference type="CDD" id="cd06291">
    <property type="entry name" value="PBP1_Qymf-like"/>
    <property type="match status" value="1"/>
</dbReference>
<dbReference type="InterPro" id="IPR000843">
    <property type="entry name" value="HTH_LacI"/>
</dbReference>
<dbReference type="InterPro" id="IPR010982">
    <property type="entry name" value="Lambda_DNA-bd_dom_sf"/>
</dbReference>
<dbReference type="InterPro" id="IPR025997">
    <property type="entry name" value="SBP_2_dom"/>
</dbReference>
<dbReference type="RefSeq" id="WP_204654686.1">
    <property type="nucleotide sequence ID" value="NZ_JAFBFD010000035.1"/>
</dbReference>
<dbReference type="SMART" id="SM00354">
    <property type="entry name" value="HTH_LACI"/>
    <property type="match status" value="1"/>
</dbReference>
<accession>A0ABV9MX24</accession>
<dbReference type="Proteomes" id="UP001595969">
    <property type="component" value="Unassembled WGS sequence"/>
</dbReference>
<proteinExistence type="predicted"/>
<dbReference type="PANTHER" id="PTHR30146:SF95">
    <property type="entry name" value="RIBOSE OPERON REPRESSOR"/>
    <property type="match status" value="1"/>
</dbReference>
<keyword evidence="3 6" id="KW-0238">DNA-binding</keyword>
<dbReference type="SUPFAM" id="SSF47413">
    <property type="entry name" value="lambda repressor-like DNA-binding domains"/>
    <property type="match status" value="1"/>
</dbReference>
<evidence type="ECO:0000256" key="3">
    <source>
        <dbReference type="ARBA" id="ARBA00023125"/>
    </source>
</evidence>
<evidence type="ECO:0000259" key="5">
    <source>
        <dbReference type="PROSITE" id="PS50932"/>
    </source>
</evidence>
<keyword evidence="2" id="KW-0805">Transcription regulation</keyword>
<dbReference type="Pfam" id="PF00356">
    <property type="entry name" value="LacI"/>
    <property type="match status" value="1"/>
</dbReference>
<feature type="domain" description="HTH lacI-type" evidence="5">
    <location>
        <begin position="3"/>
        <end position="56"/>
    </location>
</feature>
<keyword evidence="4" id="KW-0804">Transcription</keyword>
<dbReference type="SUPFAM" id="SSF53822">
    <property type="entry name" value="Periplasmic binding protein-like I"/>
    <property type="match status" value="1"/>
</dbReference>
<reference evidence="7" key="1">
    <citation type="journal article" date="2019" name="Int. J. Syst. Evol. Microbiol.">
        <title>The Global Catalogue of Microorganisms (GCM) 10K type strain sequencing project: providing services to taxonomists for standard genome sequencing and annotation.</title>
        <authorList>
            <consortium name="The Broad Institute Genomics Platform"/>
            <consortium name="The Broad Institute Genome Sequencing Center for Infectious Disease"/>
            <person name="Wu L."/>
            <person name="Ma J."/>
        </authorList>
    </citation>
    <scope>NUCLEOTIDE SEQUENCE [LARGE SCALE GENOMIC DNA]</scope>
    <source>
        <strain evidence="7">CGMCC 1.19032</strain>
    </source>
</reference>
<organism evidence="6 7">
    <name type="scientific">Enterococcus lemanii</name>
    <dbReference type="NCBI Taxonomy" id="1159752"/>
    <lineage>
        <taxon>Bacteria</taxon>
        <taxon>Bacillati</taxon>
        <taxon>Bacillota</taxon>
        <taxon>Bacilli</taxon>
        <taxon>Lactobacillales</taxon>
        <taxon>Enterococcaceae</taxon>
        <taxon>Enterococcus</taxon>
    </lineage>
</organism>
<evidence type="ECO:0000256" key="2">
    <source>
        <dbReference type="ARBA" id="ARBA00023015"/>
    </source>
</evidence>
<dbReference type="PROSITE" id="PS00356">
    <property type="entry name" value="HTH_LACI_1"/>
    <property type="match status" value="1"/>
</dbReference>
<dbReference type="InterPro" id="IPR028082">
    <property type="entry name" value="Peripla_BP_I"/>
</dbReference>
<evidence type="ECO:0000256" key="1">
    <source>
        <dbReference type="ARBA" id="ARBA00022491"/>
    </source>
</evidence>
<dbReference type="EMBL" id="JBHSGS010000064">
    <property type="protein sequence ID" value="MFC4720507.1"/>
    <property type="molecule type" value="Genomic_DNA"/>
</dbReference>
<dbReference type="CDD" id="cd01392">
    <property type="entry name" value="HTH_LacI"/>
    <property type="match status" value="1"/>
</dbReference>
<dbReference type="Pfam" id="PF13407">
    <property type="entry name" value="Peripla_BP_4"/>
    <property type="match status" value="1"/>
</dbReference>
<keyword evidence="1" id="KW-0678">Repressor</keyword>
<dbReference type="PANTHER" id="PTHR30146">
    <property type="entry name" value="LACI-RELATED TRANSCRIPTIONAL REPRESSOR"/>
    <property type="match status" value="1"/>
</dbReference>
<dbReference type="GO" id="GO:0003677">
    <property type="term" value="F:DNA binding"/>
    <property type="evidence" value="ECO:0007669"/>
    <property type="project" value="UniProtKB-KW"/>
</dbReference>
<evidence type="ECO:0000256" key="4">
    <source>
        <dbReference type="ARBA" id="ARBA00023163"/>
    </source>
</evidence>
<gene>
    <name evidence="6" type="ORF">ACFO5I_12315</name>
</gene>
<keyword evidence="7" id="KW-1185">Reference proteome</keyword>
<comment type="caution">
    <text evidence="6">The sequence shown here is derived from an EMBL/GenBank/DDBJ whole genome shotgun (WGS) entry which is preliminary data.</text>
</comment>